<accession>A0A4U6WC71</accession>
<sequence>MAVAFLISRLPRHVQAVSFCCFFCILSLQRLLACCSQYAQ</sequence>
<protein>
    <submittedName>
        <fullName evidence="1">Uncharacterized protein</fullName>
    </submittedName>
</protein>
<dbReference type="AlphaFoldDB" id="A0A4U6WC71"/>
<name>A0A4U6WC71_SETVI</name>
<evidence type="ECO:0000313" key="1">
    <source>
        <dbReference type="EMBL" id="TKW38579.1"/>
    </source>
</evidence>
<keyword evidence="2" id="KW-1185">Reference proteome</keyword>
<evidence type="ECO:0000313" key="2">
    <source>
        <dbReference type="Proteomes" id="UP000298652"/>
    </source>
</evidence>
<gene>
    <name evidence="1" type="ORF">SEVIR_1G124350v2</name>
</gene>
<dbReference type="Proteomes" id="UP000298652">
    <property type="component" value="Chromosome 1"/>
</dbReference>
<reference evidence="1" key="1">
    <citation type="submission" date="2019-03" db="EMBL/GenBank/DDBJ databases">
        <title>WGS assembly of Setaria viridis.</title>
        <authorList>
            <person name="Huang P."/>
            <person name="Jenkins J."/>
            <person name="Grimwood J."/>
            <person name="Barry K."/>
            <person name="Healey A."/>
            <person name="Mamidi S."/>
            <person name="Sreedasyam A."/>
            <person name="Shu S."/>
            <person name="Feldman M."/>
            <person name="Wu J."/>
            <person name="Yu Y."/>
            <person name="Chen C."/>
            <person name="Johnson J."/>
            <person name="Rokhsar D."/>
            <person name="Baxter I."/>
            <person name="Schmutz J."/>
            <person name="Brutnell T."/>
            <person name="Kellogg E."/>
        </authorList>
    </citation>
    <scope>NUCLEOTIDE SEQUENCE [LARGE SCALE GENOMIC DNA]</scope>
</reference>
<proteinExistence type="predicted"/>
<organism evidence="1 2">
    <name type="scientific">Setaria viridis</name>
    <name type="common">Green bristlegrass</name>
    <name type="synonym">Setaria italica subsp. viridis</name>
    <dbReference type="NCBI Taxonomy" id="4556"/>
    <lineage>
        <taxon>Eukaryota</taxon>
        <taxon>Viridiplantae</taxon>
        <taxon>Streptophyta</taxon>
        <taxon>Embryophyta</taxon>
        <taxon>Tracheophyta</taxon>
        <taxon>Spermatophyta</taxon>
        <taxon>Magnoliopsida</taxon>
        <taxon>Liliopsida</taxon>
        <taxon>Poales</taxon>
        <taxon>Poaceae</taxon>
        <taxon>PACMAD clade</taxon>
        <taxon>Panicoideae</taxon>
        <taxon>Panicodae</taxon>
        <taxon>Paniceae</taxon>
        <taxon>Cenchrinae</taxon>
        <taxon>Setaria</taxon>
    </lineage>
</organism>
<dbReference type="EMBL" id="CM016552">
    <property type="protein sequence ID" value="TKW38579.1"/>
    <property type="molecule type" value="Genomic_DNA"/>
</dbReference>
<dbReference type="Gramene" id="TKW38579">
    <property type="protein sequence ID" value="TKW38579"/>
    <property type="gene ID" value="SEVIR_1G124350v2"/>
</dbReference>